<feature type="transmembrane region" description="Helical" evidence="1">
    <location>
        <begin position="101"/>
        <end position="120"/>
    </location>
</feature>
<keyword evidence="1" id="KW-0472">Membrane</keyword>
<sequence>MKRLEPNLLLAISTAFAVGLVLVTTSLYGPDGSGLRNILMVVICAGAFVLLNPMLQRMMKMPKRPPMISADNPSTIVWAGLFPLLVILSAAVPVFWPGNDYGLLVIIVSIWFGVTLESALKARGLR</sequence>
<dbReference type="EMBL" id="BAAAGA010000005">
    <property type="protein sequence ID" value="GAA0623028.1"/>
    <property type="molecule type" value="Genomic_DNA"/>
</dbReference>
<accession>A0ABN1GXV9</accession>
<gene>
    <name evidence="2" type="ORF">GCM10009422_18800</name>
</gene>
<keyword evidence="1" id="KW-1133">Transmembrane helix</keyword>
<feature type="transmembrane region" description="Helical" evidence="1">
    <location>
        <begin position="76"/>
        <end position="95"/>
    </location>
</feature>
<evidence type="ECO:0000313" key="2">
    <source>
        <dbReference type="EMBL" id="GAA0623028.1"/>
    </source>
</evidence>
<protein>
    <submittedName>
        <fullName evidence="2">Uncharacterized protein</fullName>
    </submittedName>
</protein>
<keyword evidence="3" id="KW-1185">Reference proteome</keyword>
<evidence type="ECO:0000313" key="3">
    <source>
        <dbReference type="Proteomes" id="UP001501352"/>
    </source>
</evidence>
<name>A0ABN1GXV9_9CAUL</name>
<comment type="caution">
    <text evidence="2">The sequence shown here is derived from an EMBL/GenBank/DDBJ whole genome shotgun (WGS) entry which is preliminary data.</text>
</comment>
<evidence type="ECO:0000256" key="1">
    <source>
        <dbReference type="SAM" id="Phobius"/>
    </source>
</evidence>
<proteinExistence type="predicted"/>
<keyword evidence="1" id="KW-0812">Transmembrane</keyword>
<dbReference type="Proteomes" id="UP001501352">
    <property type="component" value="Unassembled WGS sequence"/>
</dbReference>
<reference evidence="2 3" key="1">
    <citation type="journal article" date="2019" name="Int. J. Syst. Evol. Microbiol.">
        <title>The Global Catalogue of Microorganisms (GCM) 10K type strain sequencing project: providing services to taxonomists for standard genome sequencing and annotation.</title>
        <authorList>
            <consortium name="The Broad Institute Genomics Platform"/>
            <consortium name="The Broad Institute Genome Sequencing Center for Infectious Disease"/>
            <person name="Wu L."/>
            <person name="Ma J."/>
        </authorList>
    </citation>
    <scope>NUCLEOTIDE SEQUENCE [LARGE SCALE GENOMIC DNA]</scope>
    <source>
        <strain evidence="2 3">JCM 12928</strain>
    </source>
</reference>
<organism evidence="2 3">
    <name type="scientific">Brevundimonas kwangchunensis</name>
    <dbReference type="NCBI Taxonomy" id="322163"/>
    <lineage>
        <taxon>Bacteria</taxon>
        <taxon>Pseudomonadati</taxon>
        <taxon>Pseudomonadota</taxon>
        <taxon>Alphaproteobacteria</taxon>
        <taxon>Caulobacterales</taxon>
        <taxon>Caulobacteraceae</taxon>
        <taxon>Brevundimonas</taxon>
    </lineage>
</organism>
<feature type="transmembrane region" description="Helical" evidence="1">
    <location>
        <begin position="7"/>
        <end position="28"/>
    </location>
</feature>
<feature type="transmembrane region" description="Helical" evidence="1">
    <location>
        <begin position="34"/>
        <end position="55"/>
    </location>
</feature>
<dbReference type="RefSeq" id="WP_343793071.1">
    <property type="nucleotide sequence ID" value="NZ_BAAAGA010000005.1"/>
</dbReference>